<dbReference type="Gene3D" id="2.130.10.10">
    <property type="entry name" value="YVTN repeat-like/Quinoprotein amine dehydrogenase"/>
    <property type="match status" value="2"/>
</dbReference>
<dbReference type="PATRIC" id="fig|59750.3.peg.4027"/>
<reference evidence="2 3" key="1">
    <citation type="submission" date="2015-07" db="EMBL/GenBank/DDBJ databases">
        <title>A draft genome sequence of Mycobacterium wolinskyi.</title>
        <authorList>
            <person name="de Man T.J."/>
            <person name="Perry K.A."/>
            <person name="Coulliette A.D."/>
            <person name="Jensen B."/>
            <person name="Toney N.C."/>
            <person name="Limbago B.M."/>
            <person name="Noble-Wang J."/>
        </authorList>
    </citation>
    <scope>NUCLEOTIDE SEQUENCE [LARGE SCALE GENOMIC DNA]</scope>
    <source>
        <strain evidence="2 3">CDC_01</strain>
    </source>
</reference>
<dbReference type="InterPro" id="IPR054817">
    <property type="entry name" value="Glycosyl_F510_1955-like"/>
</dbReference>
<evidence type="ECO:0008006" key="4">
    <source>
        <dbReference type="Google" id="ProtNLM"/>
    </source>
</evidence>
<feature type="chain" id="PRO_5039608350" description="Exo-alpha-sialidase" evidence="1">
    <location>
        <begin position="19"/>
        <end position="283"/>
    </location>
</feature>
<name>A0A132PDX6_9MYCO</name>
<dbReference type="SUPFAM" id="SSF110296">
    <property type="entry name" value="Oligoxyloglucan reducing end-specific cellobiohydrolase"/>
    <property type="match status" value="1"/>
</dbReference>
<keyword evidence="1" id="KW-0732">Signal</keyword>
<protein>
    <recommendedName>
        <fullName evidence="4">Exo-alpha-sialidase</fullName>
    </recommendedName>
</protein>
<accession>A0A132PDX6</accession>
<evidence type="ECO:0000313" key="3">
    <source>
        <dbReference type="Proteomes" id="UP000070612"/>
    </source>
</evidence>
<dbReference type="STRING" id="59750.AWC31_00620"/>
<dbReference type="PROSITE" id="PS51257">
    <property type="entry name" value="PROKAR_LIPOPROTEIN"/>
    <property type="match status" value="1"/>
</dbReference>
<proteinExistence type="predicted"/>
<dbReference type="Proteomes" id="UP000070612">
    <property type="component" value="Unassembled WGS sequence"/>
</dbReference>
<gene>
    <name evidence="2" type="ORF">AFM11_30630</name>
</gene>
<dbReference type="CDD" id="cd15482">
    <property type="entry name" value="Sialidase_non-viral"/>
    <property type="match status" value="1"/>
</dbReference>
<dbReference type="AlphaFoldDB" id="A0A132PDX6"/>
<evidence type="ECO:0000256" key="1">
    <source>
        <dbReference type="SAM" id="SignalP"/>
    </source>
</evidence>
<organism evidence="2 3">
    <name type="scientific">Mycolicibacterium wolinskyi</name>
    <dbReference type="NCBI Taxonomy" id="59750"/>
    <lineage>
        <taxon>Bacteria</taxon>
        <taxon>Bacillati</taxon>
        <taxon>Actinomycetota</taxon>
        <taxon>Actinomycetes</taxon>
        <taxon>Mycobacteriales</taxon>
        <taxon>Mycobacteriaceae</taxon>
        <taxon>Mycolicibacterium</taxon>
    </lineage>
</organism>
<comment type="caution">
    <text evidence="2">The sequence shown here is derived from an EMBL/GenBank/DDBJ whole genome shotgun (WGS) entry which is preliminary data.</text>
</comment>
<dbReference type="InterPro" id="IPR015943">
    <property type="entry name" value="WD40/YVTN_repeat-like_dom_sf"/>
</dbReference>
<dbReference type="EMBL" id="LGTW01000027">
    <property type="protein sequence ID" value="KWX20539.1"/>
    <property type="molecule type" value="Genomic_DNA"/>
</dbReference>
<evidence type="ECO:0000313" key="2">
    <source>
        <dbReference type="EMBL" id="KWX20539.1"/>
    </source>
</evidence>
<sequence length="283" mass="29687">MRSNIVALVGAAALVISACSTTTTPQPGPQAPDGMAHIHGLGINPADGALYAGTHYGVYRIAADRKPARVSDVVQDFMGFTVVGPDHFLGSGHPAEHAADQPPNLGLIESTDGGRSWTPVSLSGNADFHALEYRDGLVIGLDSTTRTVMVSTDQHTWQPRATLPAIDIAVSPDNPNEVLATTAQGVMRSTDQAATFTPAGTGPALAFVAWPDDGPLIGVDPAGAVYVSPDAARTWQQRRELHQQPQALLAAGDGVVYLATDTAIHRSTDNGTTFETYYALEQP</sequence>
<feature type="signal peptide" evidence="1">
    <location>
        <begin position="1"/>
        <end position="18"/>
    </location>
</feature>
<dbReference type="NCBIfam" id="NF045728">
    <property type="entry name" value="glycosyl_F510_1955"/>
    <property type="match status" value="1"/>
</dbReference>
<dbReference type="RefSeq" id="WP_067857059.1">
    <property type="nucleotide sequence ID" value="NZ_LGTW01000027.1"/>
</dbReference>
<keyword evidence="3" id="KW-1185">Reference proteome</keyword>